<dbReference type="AlphaFoldDB" id="A0A1Y3ENP2"/>
<gene>
    <name evidence="1" type="ORF">D917_08599</name>
</gene>
<dbReference type="EMBL" id="LVZM01010385">
    <property type="protein sequence ID" value="OUC45189.1"/>
    <property type="molecule type" value="Genomic_DNA"/>
</dbReference>
<proteinExistence type="predicted"/>
<reference evidence="1 2" key="1">
    <citation type="submission" date="2015-04" db="EMBL/GenBank/DDBJ databases">
        <title>Draft genome of the roundworm Trichinella nativa.</title>
        <authorList>
            <person name="Mitreva M."/>
        </authorList>
    </citation>
    <scope>NUCLEOTIDE SEQUENCE [LARGE SCALE GENOMIC DNA]</scope>
    <source>
        <strain evidence="1 2">ISS45</strain>
    </source>
</reference>
<comment type="caution">
    <text evidence="1">The sequence shown here is derived from an EMBL/GenBank/DDBJ whole genome shotgun (WGS) entry which is preliminary data.</text>
</comment>
<accession>A0A1Y3ENP2</accession>
<evidence type="ECO:0000313" key="1">
    <source>
        <dbReference type="EMBL" id="OUC45189.1"/>
    </source>
</evidence>
<evidence type="ECO:0000313" key="2">
    <source>
        <dbReference type="Proteomes" id="UP000243006"/>
    </source>
</evidence>
<sequence>MSQCSLYCCMHFPKLLPEHLFPTTKKNSVHYKYRACALRNFKIS</sequence>
<protein>
    <submittedName>
        <fullName evidence="1">Uncharacterized protein</fullName>
    </submittedName>
</protein>
<organism evidence="1 2">
    <name type="scientific">Trichinella nativa</name>
    <dbReference type="NCBI Taxonomy" id="6335"/>
    <lineage>
        <taxon>Eukaryota</taxon>
        <taxon>Metazoa</taxon>
        <taxon>Ecdysozoa</taxon>
        <taxon>Nematoda</taxon>
        <taxon>Enoplea</taxon>
        <taxon>Dorylaimia</taxon>
        <taxon>Trichinellida</taxon>
        <taxon>Trichinellidae</taxon>
        <taxon>Trichinella</taxon>
    </lineage>
</organism>
<dbReference type="Proteomes" id="UP000243006">
    <property type="component" value="Unassembled WGS sequence"/>
</dbReference>
<name>A0A1Y3ENP2_9BILA</name>